<sequence length="202" mass="23005">EQDDGSELSLGGEEMIRATWWVEVGWVNFRVTDTLSGRSWEVSPAHDKFLNDLQKLRLARQPKGALQYAALLVDLMERRGWERARLQVHAHSCISMNGRPGQPLYVPSANLHPDRKLIRRYWRNLLLSGTGIWIEPLRPIQQAAACHIKPSYNATAMAETLDYMYMTPLNQPPNSTGWAGKELEPWSGYRRLPSKEAGPKVT</sequence>
<evidence type="ECO:0000313" key="3">
    <source>
        <dbReference type="Proteomes" id="UP001190700"/>
    </source>
</evidence>
<evidence type="ECO:0000259" key="1">
    <source>
        <dbReference type="Pfam" id="PF22777"/>
    </source>
</evidence>
<dbReference type="EMBL" id="LGRX02010954">
    <property type="protein sequence ID" value="KAK3269434.1"/>
    <property type="molecule type" value="Genomic_DNA"/>
</dbReference>
<feature type="non-terminal residue" evidence="2">
    <location>
        <position position="1"/>
    </location>
</feature>
<dbReference type="InterPro" id="IPR053935">
    <property type="entry name" value="VKGC_lumenal_dom"/>
</dbReference>
<name>A0AAE0L2I2_9CHLO</name>
<organism evidence="2 3">
    <name type="scientific">Cymbomonas tetramitiformis</name>
    <dbReference type="NCBI Taxonomy" id="36881"/>
    <lineage>
        <taxon>Eukaryota</taxon>
        <taxon>Viridiplantae</taxon>
        <taxon>Chlorophyta</taxon>
        <taxon>Pyramimonadophyceae</taxon>
        <taxon>Pyramimonadales</taxon>
        <taxon>Pyramimonadaceae</taxon>
        <taxon>Cymbomonas</taxon>
    </lineage>
</organism>
<gene>
    <name evidence="2" type="ORF">CYMTET_22125</name>
</gene>
<evidence type="ECO:0000313" key="2">
    <source>
        <dbReference type="EMBL" id="KAK3269434.1"/>
    </source>
</evidence>
<accession>A0AAE0L2I2</accession>
<reference evidence="2 3" key="1">
    <citation type="journal article" date="2015" name="Genome Biol. Evol.">
        <title>Comparative Genomics of a Bacterivorous Green Alga Reveals Evolutionary Causalities and Consequences of Phago-Mixotrophic Mode of Nutrition.</title>
        <authorList>
            <person name="Burns J.A."/>
            <person name="Paasch A."/>
            <person name="Narechania A."/>
            <person name="Kim E."/>
        </authorList>
    </citation>
    <scope>NUCLEOTIDE SEQUENCE [LARGE SCALE GENOMIC DNA]</scope>
    <source>
        <strain evidence="2 3">PLY_AMNH</strain>
    </source>
</reference>
<dbReference type="AlphaFoldDB" id="A0AAE0L2I2"/>
<comment type="caution">
    <text evidence="2">The sequence shown here is derived from an EMBL/GenBank/DDBJ whole genome shotgun (WGS) entry which is preliminary data.</text>
</comment>
<keyword evidence="3" id="KW-1185">Reference proteome</keyword>
<proteinExistence type="predicted"/>
<dbReference type="Proteomes" id="UP001190700">
    <property type="component" value="Unassembled WGS sequence"/>
</dbReference>
<feature type="domain" description="Vitamin K-dependent gamma-carboxylase lumenal" evidence="1">
    <location>
        <begin position="24"/>
        <end position="112"/>
    </location>
</feature>
<protein>
    <recommendedName>
        <fullName evidence="1">Vitamin K-dependent gamma-carboxylase lumenal domain-containing protein</fullName>
    </recommendedName>
</protein>
<dbReference type="Pfam" id="PF22777">
    <property type="entry name" value="VKGC_lumenal_dom"/>
    <property type="match status" value="1"/>
</dbReference>